<evidence type="ECO:0000256" key="15">
    <source>
        <dbReference type="SAM" id="Phobius"/>
    </source>
</evidence>
<evidence type="ECO:0000256" key="1">
    <source>
        <dbReference type="ARBA" id="ARBA00004477"/>
    </source>
</evidence>
<dbReference type="GO" id="GO:0006488">
    <property type="term" value="P:dolichol-linked oligosaccharide biosynthetic process"/>
    <property type="evidence" value="ECO:0007669"/>
    <property type="project" value="InterPro"/>
</dbReference>
<dbReference type="EC" id="2.4.1.256" evidence="4"/>
<comment type="function">
    <text evidence="13">Dol-P-Glc:Glc(2)Man(9)GlcNAc(2)-PP-Dol alpha-1,2-glucosyltransferase that operates in the biosynthetic pathway of dolichol-linked oligosaccharides, the glycan precursors employed in protein asparagine (N)-glycosylation. The assembly of dolichol-linked oligosaccharides begins on the cytosolic side of the endoplasmic reticulum membrane and finishes in its lumen. The sequential addition of sugars to dolichol pyrophosphate produces dolichol-linked oligosaccharides containing fourteen sugars, including two GlcNAcs, nine mannoses and three glucoses. Once assembled, the oligosaccharide is transferred from the lipid to nascent proteins by oligosaccharyltransferases. In the lumen of the endoplasmic reticulum, adds the third and last glucose residue from dolichyl phosphate glucose (Dol-P-Glc) onto the lipid-linked oligosaccharide intermediate Glc(2)Man(9)GlcNAc(2)-PP-Dol to produce Glc(3)Man(9)GlcNAc(2)-PP-Dol.</text>
</comment>
<dbReference type="InterPro" id="IPR016900">
    <property type="entry name" value="Alg10"/>
</dbReference>
<name>A0A0S1MKG4_PHAPC</name>
<protein>
    <recommendedName>
        <fullName evidence="5">Dol-P-Glc:Glc(2)Man(9)GlcNAc(2)-PP-Dol alpha-1,2-glucosyltransferase</fullName>
        <ecNumber evidence="4">2.4.1.256</ecNumber>
    </recommendedName>
    <alternativeName>
        <fullName evidence="12">Asparagine-linked glycosylation protein 10</fullName>
    </alternativeName>
</protein>
<keyword evidence="9" id="KW-0256">Endoplasmic reticulum</keyword>
<evidence type="ECO:0000256" key="11">
    <source>
        <dbReference type="ARBA" id="ARBA00023136"/>
    </source>
</evidence>
<evidence type="ECO:0000256" key="14">
    <source>
        <dbReference type="ARBA" id="ARBA00048064"/>
    </source>
</evidence>
<evidence type="ECO:0000256" key="2">
    <source>
        <dbReference type="ARBA" id="ARBA00004922"/>
    </source>
</evidence>
<evidence type="ECO:0000256" key="13">
    <source>
        <dbReference type="ARBA" id="ARBA00044727"/>
    </source>
</evidence>
<evidence type="ECO:0000256" key="10">
    <source>
        <dbReference type="ARBA" id="ARBA00022989"/>
    </source>
</evidence>
<organism evidence="16">
    <name type="scientific">Phakopsora pachyrhizi</name>
    <name type="common">Asian soybean rust disease fungus</name>
    <dbReference type="NCBI Taxonomy" id="170000"/>
    <lineage>
        <taxon>Eukaryota</taxon>
        <taxon>Fungi</taxon>
        <taxon>Dikarya</taxon>
        <taxon>Basidiomycota</taxon>
        <taxon>Pucciniomycotina</taxon>
        <taxon>Pucciniomycetes</taxon>
        <taxon>Pucciniales</taxon>
        <taxon>Phakopsoraceae</taxon>
        <taxon>Phakopsora</taxon>
    </lineage>
</organism>
<evidence type="ECO:0000256" key="5">
    <source>
        <dbReference type="ARBA" id="ARBA00018512"/>
    </source>
</evidence>
<keyword evidence="11 15" id="KW-0472">Membrane</keyword>
<keyword evidence="6" id="KW-0328">Glycosyltransferase</keyword>
<dbReference type="GO" id="GO:0005789">
    <property type="term" value="C:endoplasmic reticulum membrane"/>
    <property type="evidence" value="ECO:0007669"/>
    <property type="project" value="UniProtKB-SubCell"/>
</dbReference>
<keyword evidence="10 15" id="KW-1133">Transmembrane helix</keyword>
<dbReference type="EMBL" id="KT247262">
    <property type="protein sequence ID" value="ALL41351.1"/>
    <property type="molecule type" value="mRNA"/>
</dbReference>
<accession>A0A0S1MKG4</accession>
<dbReference type="PANTHER" id="PTHR12989:SF10">
    <property type="entry name" value="DOL-P-GLC:GLC(2)MAN(9)GLCNAC(2)-PP-DOL ALPHA-1,2-GLUCOSYLTRANSFERASE-RELATED"/>
    <property type="match status" value="1"/>
</dbReference>
<dbReference type="GO" id="GO:0106073">
    <property type="term" value="F:dolichyl pyrophosphate Glc2Man9GlcNAc2 alpha-1,2-glucosyltransferase activity"/>
    <property type="evidence" value="ECO:0007669"/>
    <property type="project" value="UniProtKB-EC"/>
</dbReference>
<evidence type="ECO:0000256" key="12">
    <source>
        <dbReference type="ARBA" id="ARBA00032069"/>
    </source>
</evidence>
<reference evidence="16" key="1">
    <citation type="submission" date="2015-07" db="EMBL/GenBank/DDBJ databases">
        <title>Elucidating the P. pachyrhizi secretome and potential effectors.</title>
        <authorList>
            <person name="de Carvalho M.C.C.G."/>
            <person name="Nascimento L.C."/>
            <person name="Darben L.M."/>
            <person name="Polizel-Podanosqui A.M."/>
            <person name="Lopes-Caitar V.S."/>
            <person name="Rocha C.S."/>
            <person name="Qi M."/>
            <person name="Carazolle M."/>
            <person name="Kuwahara M.K."/>
            <person name="Pereira G.A.G."/>
            <person name="Abdelnoor R.V."/>
            <person name="Whitham S.A."/>
            <person name="Marcelino-Guimaraes F.C."/>
        </authorList>
    </citation>
    <scope>NUCLEOTIDE SEQUENCE</scope>
</reference>
<comment type="subcellular location">
    <subcellularLocation>
        <location evidence="1">Endoplasmic reticulum membrane</location>
        <topology evidence="1">Multi-pass membrane protein</topology>
    </subcellularLocation>
</comment>
<proteinExistence type="evidence at transcript level"/>
<feature type="transmembrane region" description="Helical" evidence="15">
    <location>
        <begin position="54"/>
        <end position="75"/>
    </location>
</feature>
<sequence>MPCTTERLRWTNGFLLCLLPLLNSRIIKHFRKTPYPPNPGVKPRVRFLVPEDNIIIEAIIVSCFPIVYFSGFLFYTDLGSLVSILSCYDQSLVGNHFFAGLQSGVVSSDRQISSG</sequence>
<evidence type="ECO:0000256" key="8">
    <source>
        <dbReference type="ARBA" id="ARBA00022692"/>
    </source>
</evidence>
<evidence type="ECO:0000313" key="16">
    <source>
        <dbReference type="EMBL" id="ALL41351.1"/>
    </source>
</evidence>
<dbReference type="PANTHER" id="PTHR12989">
    <property type="entry name" value="ALPHA-1,2-GLUCOSYLTRANSFERASE ALG10"/>
    <property type="match status" value="1"/>
</dbReference>
<evidence type="ECO:0000256" key="3">
    <source>
        <dbReference type="ARBA" id="ARBA00010600"/>
    </source>
</evidence>
<evidence type="ECO:0000256" key="9">
    <source>
        <dbReference type="ARBA" id="ARBA00022824"/>
    </source>
</evidence>
<keyword evidence="8 15" id="KW-0812">Transmembrane</keyword>
<dbReference type="AlphaFoldDB" id="A0A0S1MKG4"/>
<evidence type="ECO:0000256" key="7">
    <source>
        <dbReference type="ARBA" id="ARBA00022679"/>
    </source>
</evidence>
<evidence type="ECO:0000256" key="6">
    <source>
        <dbReference type="ARBA" id="ARBA00022676"/>
    </source>
</evidence>
<keyword evidence="7 16" id="KW-0808">Transferase</keyword>
<dbReference type="Pfam" id="PF04922">
    <property type="entry name" value="DIE2_ALG10"/>
    <property type="match status" value="1"/>
</dbReference>
<comment type="similarity">
    <text evidence="3">Belongs to the ALG10 glucosyltransferase family.</text>
</comment>
<evidence type="ECO:0000256" key="4">
    <source>
        <dbReference type="ARBA" id="ARBA00011967"/>
    </source>
</evidence>
<comment type="catalytic activity">
    <reaction evidence="14">
        <text>an alpha-D-Glc-(1-&gt;3)-alpha-D-Glc-(1-&gt;3)-alpha-D-Man-(1-&gt;2)-alpha-D-Man-(1-&gt;2)-alpha-D-Man-(1-&gt;3)-[alpha-D-Man-(1-&gt;2)-alpha-D-Man-(1-&gt;3)-[alpha-D-Man-(1-&gt;2)-alpha-D-Man-(1-&gt;6)]-alpha-D-Man-(1-&gt;6)]-beta-D-Man-(1-&gt;4)-beta-D-GlcNAc-(1-&gt;4)-alpha-D-GlcNAc-diphospho-di-trans,poly-cis-dolichol + a di-trans,poly-cis-dolichyl beta-D-glucosyl phosphate = a alpha-D-Glc-(1-&gt;2)-alpha-D-Glc-(1-&gt;3)-alpha-D-Glc-(1-&gt;3)-alpha-D-Man-(1-&gt;2)-alpha-D-Man-(1-&gt;2)-alpha-D-Man-(1-&gt;3)-[alpha-D-Man-(1-&gt;2)-alpha-D-Man-(1-&gt;3)-[alpha-D-Man-(1-&gt;2)-alpha-D-Man-(1-&gt;6)]-alpha-D-Man-(1-&gt;6)]-beta-D-Man-(1-&gt;4)-beta-D-GlcNAc-(1-&gt;4)-alpha-D-GlcNAc-diphospho-di-trans,poly-cis-dolichol + a di-trans,poly-cis-dolichyl phosphate + H(+)</text>
        <dbReference type="Rhea" id="RHEA:29543"/>
        <dbReference type="Rhea" id="RHEA-COMP:19498"/>
        <dbReference type="Rhea" id="RHEA-COMP:19502"/>
        <dbReference type="Rhea" id="RHEA-COMP:19512"/>
        <dbReference type="Rhea" id="RHEA-COMP:19522"/>
        <dbReference type="ChEBI" id="CHEBI:15378"/>
        <dbReference type="ChEBI" id="CHEBI:57525"/>
        <dbReference type="ChEBI" id="CHEBI:57683"/>
        <dbReference type="ChEBI" id="CHEBI:132522"/>
        <dbReference type="ChEBI" id="CHEBI:132523"/>
        <dbReference type="EC" id="2.4.1.256"/>
    </reaction>
    <physiologicalReaction direction="left-to-right" evidence="14">
        <dbReference type="Rhea" id="RHEA:29544"/>
    </physiologicalReaction>
</comment>
<comment type="pathway">
    <text evidence="2">Protein modification; protein glycosylation.</text>
</comment>